<feature type="chain" id="PRO_5015841476" evidence="1">
    <location>
        <begin position="29"/>
        <end position="281"/>
    </location>
</feature>
<gene>
    <name evidence="2" type="ORF">C8D84_11176</name>
</gene>
<proteinExistence type="predicted"/>
<dbReference type="AlphaFoldDB" id="A0A2V1ZPN2"/>
<dbReference type="GeneID" id="60255700"/>
<organism evidence="2 3">
    <name type="scientific">Psychrobacter immobilis</name>
    <dbReference type="NCBI Taxonomy" id="498"/>
    <lineage>
        <taxon>Bacteria</taxon>
        <taxon>Pseudomonadati</taxon>
        <taxon>Pseudomonadota</taxon>
        <taxon>Gammaproteobacteria</taxon>
        <taxon>Moraxellales</taxon>
        <taxon>Moraxellaceae</taxon>
        <taxon>Psychrobacter</taxon>
    </lineage>
</organism>
<evidence type="ECO:0000256" key="1">
    <source>
        <dbReference type="SAM" id="SignalP"/>
    </source>
</evidence>
<protein>
    <submittedName>
        <fullName evidence="2">Uncharacterized protein</fullName>
    </submittedName>
</protein>
<evidence type="ECO:0000313" key="2">
    <source>
        <dbReference type="EMBL" id="PWK09540.1"/>
    </source>
</evidence>
<dbReference type="EMBL" id="QGGM01000011">
    <property type="protein sequence ID" value="PWK09540.1"/>
    <property type="molecule type" value="Genomic_DNA"/>
</dbReference>
<name>A0A2V1ZPN2_PSYIM</name>
<reference evidence="2 3" key="1">
    <citation type="submission" date="2018-05" db="EMBL/GenBank/DDBJ databases">
        <title>Genomic Encyclopedia of Type Strains, Phase IV (KMG-IV): sequencing the most valuable type-strain genomes for metagenomic binning, comparative biology and taxonomic classification.</title>
        <authorList>
            <person name="Goeker M."/>
        </authorList>
    </citation>
    <scope>NUCLEOTIDE SEQUENCE [LARGE SCALE GENOMIC DNA]</scope>
    <source>
        <strain evidence="2 3">DSM 7229</strain>
    </source>
</reference>
<evidence type="ECO:0000313" key="3">
    <source>
        <dbReference type="Proteomes" id="UP000245655"/>
    </source>
</evidence>
<keyword evidence="1" id="KW-0732">Signal</keyword>
<dbReference type="Proteomes" id="UP000245655">
    <property type="component" value="Unassembled WGS sequence"/>
</dbReference>
<feature type="signal peptide" evidence="1">
    <location>
        <begin position="1"/>
        <end position="28"/>
    </location>
</feature>
<accession>A0A2V1ZPN2</accession>
<sequence>MTNFKLSQIALSVVGAITLMSLSNVASAKSVNEILNEYYPIYNEAKQCRGIIANNGSSSGEETPHQSGYCIEIDRQLEVRTKQGKRLYISVIGDVAFHEDGSEAYGAHVFSGLVGMFVLKPQGSGWEVESANPAMNAGSSGKALKDWKLIQVAPDKWGFINIHSDSHYNQSFSEYILMTPDSKSRKIIDSHIAAEVEYYNESTAPSGCSKDRKVEYCTLLKAKLNIDKTALINGFYPLEITVNDHEYNYDASKKNTYNNQVYTIKYEPKKGYQAPKDYPLQ</sequence>
<keyword evidence="3" id="KW-1185">Reference proteome</keyword>
<comment type="caution">
    <text evidence="2">The sequence shown here is derived from an EMBL/GenBank/DDBJ whole genome shotgun (WGS) entry which is preliminary data.</text>
</comment>
<dbReference type="RefSeq" id="WP_109591791.1">
    <property type="nucleotide sequence ID" value="NZ_CAJGZY010000012.1"/>
</dbReference>